<keyword evidence="1" id="KW-0175">Coiled coil</keyword>
<sequence>MKNYDNLISVIEDELKLNLSKFKDLSRKEKDEKTNNFYLILQNEDLYNLFSNRKIKLFSSKTVETHNISKSLFDEDVLLKSVFNNQPIKIKNKLWSCLFKIYIGIEKNQSVPNTEKLNSVERILVSLNNNLTDNVKENLLNVDVNESTDNMLDDIVGSFQSLLSDNKNPFDNIMNITNNITTKYKDNLNNGEIELDKVISSIQTSLPKIIAEESTKETQKEKVVIDNNFSTADVDIGTEKPESSVNLSNMMNSMKSMPDVTGLMSMVSNIDKVDTEEGIEKLKNEMNSYLKNDLNVDMDSFDQKFKDLENNFNSNPNDIIEE</sequence>
<feature type="coiled-coil region" evidence="1">
    <location>
        <begin position="272"/>
        <end position="311"/>
    </location>
</feature>
<dbReference type="EMBL" id="MN448290">
    <property type="protein sequence ID" value="QFG74752.1"/>
    <property type="molecule type" value="Genomic_DNA"/>
</dbReference>
<organism evidence="2">
    <name type="scientific">Megaviridae environmental sample</name>
    <dbReference type="NCBI Taxonomy" id="1737588"/>
    <lineage>
        <taxon>Viruses</taxon>
        <taxon>Varidnaviria</taxon>
        <taxon>Bamfordvirae</taxon>
        <taxon>Nucleocytoviricota</taxon>
        <taxon>Megaviricetes</taxon>
        <taxon>Imitervirales</taxon>
        <taxon>Mimiviridae</taxon>
        <taxon>environmental samples</taxon>
    </lineage>
</organism>
<protein>
    <submittedName>
        <fullName evidence="2">Uncharacterized protein</fullName>
    </submittedName>
</protein>
<reference evidence="2" key="1">
    <citation type="journal article" date="2019" name="Philos. Trans. R. Soc. Lond., B, Biol. Sci.">
        <title>Targeted metagenomic recovery of four divergent viruses reveals shared and distinctive characteristics of giant viruses of marine eukaryotes.</title>
        <authorList>
            <person name="Needham D.M."/>
            <person name="Poirier C."/>
            <person name="Hehenberger E."/>
            <person name="Jimenez V."/>
            <person name="Swalwell J.E."/>
            <person name="Santoro A.E."/>
            <person name="Worden A.Z."/>
        </authorList>
    </citation>
    <scope>NUCLEOTIDE SEQUENCE</scope>
    <source>
        <strain evidence="2">MPacV-611</strain>
    </source>
</reference>
<evidence type="ECO:0000256" key="1">
    <source>
        <dbReference type="SAM" id="Coils"/>
    </source>
</evidence>
<name>A0A5J6VKX1_9VIRU</name>
<accession>A0A5J6VKX1</accession>
<proteinExistence type="predicted"/>
<evidence type="ECO:0000313" key="2">
    <source>
        <dbReference type="EMBL" id="QFG74752.1"/>
    </source>
</evidence>